<protein>
    <recommendedName>
        <fullName evidence="2 6">Superoxide dismutase</fullName>
        <ecNumber evidence="2 6">1.15.1.1</ecNumber>
    </recommendedName>
</protein>
<feature type="binding site" evidence="5">
    <location>
        <position position="165"/>
    </location>
    <ligand>
        <name>Mn(2+)</name>
        <dbReference type="ChEBI" id="CHEBI:29035"/>
    </ligand>
</feature>
<feature type="binding site" evidence="5">
    <location>
        <position position="169"/>
    </location>
    <ligand>
        <name>Mn(2+)</name>
        <dbReference type="ChEBI" id="CHEBI:29035"/>
    </ligand>
</feature>
<evidence type="ECO:0000256" key="4">
    <source>
        <dbReference type="ARBA" id="ARBA00023002"/>
    </source>
</evidence>
<dbReference type="Gene3D" id="1.10.287.990">
    <property type="entry name" value="Fe,Mn superoxide dismutase (SOD) domain"/>
    <property type="match status" value="1"/>
</dbReference>
<dbReference type="Proteomes" id="UP000199568">
    <property type="component" value="Unassembled WGS sequence"/>
</dbReference>
<dbReference type="GO" id="GO:0046872">
    <property type="term" value="F:metal ion binding"/>
    <property type="evidence" value="ECO:0007669"/>
    <property type="project" value="UniProtKB-KW"/>
</dbReference>
<dbReference type="InterPro" id="IPR036324">
    <property type="entry name" value="Mn/Fe_SOD_N_sf"/>
</dbReference>
<dbReference type="InterPro" id="IPR019832">
    <property type="entry name" value="Mn/Fe_SOD_C"/>
</dbReference>
<comment type="catalytic activity">
    <reaction evidence="6">
        <text>2 superoxide + 2 H(+) = H2O2 + O2</text>
        <dbReference type="Rhea" id="RHEA:20696"/>
        <dbReference type="ChEBI" id="CHEBI:15378"/>
        <dbReference type="ChEBI" id="CHEBI:15379"/>
        <dbReference type="ChEBI" id="CHEBI:16240"/>
        <dbReference type="ChEBI" id="CHEBI:18421"/>
        <dbReference type="EC" id="1.15.1.1"/>
    </reaction>
</comment>
<evidence type="ECO:0000256" key="6">
    <source>
        <dbReference type="RuleBase" id="RU000414"/>
    </source>
</evidence>
<dbReference type="STRING" id="426128.SAMN05660297_01129"/>
<dbReference type="Gene3D" id="3.55.40.20">
    <property type="entry name" value="Iron/manganese superoxide dismutase, C-terminal domain"/>
    <property type="match status" value="1"/>
</dbReference>
<dbReference type="AlphaFoldDB" id="A0A1I0B007"/>
<evidence type="ECO:0000256" key="2">
    <source>
        <dbReference type="ARBA" id="ARBA00012682"/>
    </source>
</evidence>
<evidence type="ECO:0000313" key="10">
    <source>
        <dbReference type="Proteomes" id="UP000199568"/>
    </source>
</evidence>
<keyword evidence="4 6" id="KW-0560">Oxidoreductase</keyword>
<dbReference type="PANTHER" id="PTHR43595:SF2">
    <property type="entry name" value="SMALL RIBOSOMAL SUBUNIT PROTEIN MS42"/>
    <property type="match status" value="1"/>
</dbReference>
<dbReference type="RefSeq" id="WP_090440574.1">
    <property type="nucleotide sequence ID" value="NZ_FOHU01000003.1"/>
</dbReference>
<dbReference type="EMBL" id="FOHU01000003">
    <property type="protein sequence ID" value="SES99385.1"/>
    <property type="molecule type" value="Genomic_DNA"/>
</dbReference>
<feature type="binding site" evidence="5">
    <location>
        <position position="27"/>
    </location>
    <ligand>
        <name>Mn(2+)</name>
        <dbReference type="ChEBI" id="CHEBI:29035"/>
    </ligand>
</feature>
<dbReference type="PROSITE" id="PS00088">
    <property type="entry name" value="SOD_MN"/>
    <property type="match status" value="1"/>
</dbReference>
<dbReference type="GO" id="GO:0004784">
    <property type="term" value="F:superoxide dismutase activity"/>
    <property type="evidence" value="ECO:0007669"/>
    <property type="project" value="UniProtKB-EC"/>
</dbReference>
<dbReference type="InterPro" id="IPR019831">
    <property type="entry name" value="Mn/Fe_SOD_N"/>
</dbReference>
<feature type="domain" description="Manganese/iron superoxide dismutase N-terminal" evidence="7">
    <location>
        <begin position="2"/>
        <end position="90"/>
    </location>
</feature>
<dbReference type="PANTHER" id="PTHR43595">
    <property type="entry name" value="37S RIBOSOMAL PROTEIN S26, MITOCHONDRIAL"/>
    <property type="match status" value="1"/>
</dbReference>
<proteinExistence type="inferred from homology"/>
<sequence>MKHTLPNLEYAYDALEPFIDKETMEIHHSKHHQAYVNNLNSALEGHEDFKEKEIEELIGLLEDLPQEIYWAVRNNGGGHYNHSLFWKLLSVNGGGEPKGQLLEAINKSFGNFEAFKETFNKAAATRFGSGWAWLIINKDNQLEVTSTPNQDNPFMEGNRILLGLDVWEHAYYLKYQNKRPDYIQAWWNLVNWDYVSKQYSSLV</sequence>
<evidence type="ECO:0000259" key="7">
    <source>
        <dbReference type="Pfam" id="PF00081"/>
    </source>
</evidence>
<dbReference type="PIRSF" id="PIRSF000349">
    <property type="entry name" value="SODismutase"/>
    <property type="match status" value="1"/>
</dbReference>
<gene>
    <name evidence="9" type="ORF">SAMN05660297_01129</name>
</gene>
<evidence type="ECO:0000256" key="5">
    <source>
        <dbReference type="PIRSR" id="PIRSR000349-1"/>
    </source>
</evidence>
<evidence type="ECO:0000259" key="8">
    <source>
        <dbReference type="Pfam" id="PF02777"/>
    </source>
</evidence>
<dbReference type="FunFam" id="1.10.287.990:FF:000001">
    <property type="entry name" value="Superoxide dismutase"/>
    <property type="match status" value="1"/>
</dbReference>
<keyword evidence="10" id="KW-1185">Reference proteome</keyword>
<dbReference type="Pfam" id="PF00081">
    <property type="entry name" value="Sod_Fe_N"/>
    <property type="match status" value="1"/>
</dbReference>
<dbReference type="InterPro" id="IPR001189">
    <property type="entry name" value="Mn/Fe_SOD"/>
</dbReference>
<dbReference type="FunFam" id="3.55.40.20:FF:000001">
    <property type="entry name" value="Superoxide dismutase"/>
    <property type="match status" value="1"/>
</dbReference>
<dbReference type="OrthoDB" id="9803125at2"/>
<dbReference type="Pfam" id="PF02777">
    <property type="entry name" value="Sod_Fe_C"/>
    <property type="match status" value="1"/>
</dbReference>
<evidence type="ECO:0000256" key="1">
    <source>
        <dbReference type="ARBA" id="ARBA00008714"/>
    </source>
</evidence>
<name>A0A1I0B007_9FIRM</name>
<feature type="domain" description="Manganese/iron superoxide dismutase C-terminal" evidence="8">
    <location>
        <begin position="97"/>
        <end position="197"/>
    </location>
</feature>
<dbReference type="PRINTS" id="PR01703">
    <property type="entry name" value="MNSODISMTASE"/>
</dbReference>
<organism evidence="9 10">
    <name type="scientific">Natronincola peptidivorans</name>
    <dbReference type="NCBI Taxonomy" id="426128"/>
    <lineage>
        <taxon>Bacteria</taxon>
        <taxon>Bacillati</taxon>
        <taxon>Bacillota</taxon>
        <taxon>Clostridia</taxon>
        <taxon>Peptostreptococcales</taxon>
        <taxon>Natronincolaceae</taxon>
        <taxon>Natronincola</taxon>
    </lineage>
</organism>
<feature type="binding site" evidence="5">
    <location>
        <position position="82"/>
    </location>
    <ligand>
        <name>Mn(2+)</name>
        <dbReference type="ChEBI" id="CHEBI:29035"/>
    </ligand>
</feature>
<reference evidence="9 10" key="1">
    <citation type="submission" date="2016-10" db="EMBL/GenBank/DDBJ databases">
        <authorList>
            <person name="de Groot N.N."/>
        </authorList>
    </citation>
    <scope>NUCLEOTIDE SEQUENCE [LARGE SCALE GENOMIC DNA]</scope>
    <source>
        <strain evidence="9 10">DSM 18979</strain>
    </source>
</reference>
<accession>A0A1I0B007</accession>
<evidence type="ECO:0000256" key="3">
    <source>
        <dbReference type="ARBA" id="ARBA00022723"/>
    </source>
</evidence>
<dbReference type="SUPFAM" id="SSF46609">
    <property type="entry name" value="Fe,Mn superoxide dismutase (SOD), N-terminal domain"/>
    <property type="match status" value="1"/>
</dbReference>
<comment type="function">
    <text evidence="6">Destroys radicals which are normally produced within the cells and which are toxic to biological systems.</text>
</comment>
<dbReference type="InterPro" id="IPR036314">
    <property type="entry name" value="SOD_C_sf"/>
</dbReference>
<dbReference type="GO" id="GO:0005737">
    <property type="term" value="C:cytoplasm"/>
    <property type="evidence" value="ECO:0007669"/>
    <property type="project" value="TreeGrafter"/>
</dbReference>
<keyword evidence="3 5" id="KW-0479">Metal-binding</keyword>
<dbReference type="InterPro" id="IPR019833">
    <property type="entry name" value="Mn/Fe_SOD_BS"/>
</dbReference>
<evidence type="ECO:0000313" key="9">
    <source>
        <dbReference type="EMBL" id="SES99385.1"/>
    </source>
</evidence>
<comment type="similarity">
    <text evidence="1 6">Belongs to the iron/manganese superoxide dismutase family.</text>
</comment>
<dbReference type="EC" id="1.15.1.1" evidence="2 6"/>
<dbReference type="SUPFAM" id="SSF54719">
    <property type="entry name" value="Fe,Mn superoxide dismutase (SOD), C-terminal domain"/>
    <property type="match status" value="1"/>
</dbReference>